<feature type="transmembrane region" description="Helical" evidence="2">
    <location>
        <begin position="7"/>
        <end position="30"/>
    </location>
</feature>
<reference evidence="9 10" key="3">
    <citation type="journal article" date="2019" name="Nat. Med.">
        <title>A library of human gut bacterial isolates paired with longitudinal multiomics data enables mechanistic microbiome research.</title>
        <authorList>
            <person name="Poyet M."/>
            <person name="Groussin M."/>
            <person name="Gibbons S.M."/>
            <person name="Avila-Pacheco J."/>
            <person name="Jiang X."/>
            <person name="Kearney S.M."/>
            <person name="Perrotta A.R."/>
            <person name="Berdy B."/>
            <person name="Zhao S."/>
            <person name="Lieberman T.D."/>
            <person name="Swanson P.K."/>
            <person name="Smith M."/>
            <person name="Roesemann S."/>
            <person name="Alexander J.E."/>
            <person name="Rich S.A."/>
            <person name="Livny J."/>
            <person name="Vlamakis H."/>
            <person name="Clish C."/>
            <person name="Bullock K."/>
            <person name="Deik A."/>
            <person name="Scott J."/>
            <person name="Pierce K.A."/>
            <person name="Xavier R.J."/>
            <person name="Alm E.J."/>
        </authorList>
    </citation>
    <scope>NUCLEOTIDE SEQUENCE [LARGE SCALE GENOMIC DNA]</scope>
    <source>
        <strain evidence="5 10">BIOML-A6</strain>
        <strain evidence="4 9">BIOML-A7</strain>
    </source>
</reference>
<accession>A0A0P0GTI7</accession>
<evidence type="ECO:0000313" key="7">
    <source>
        <dbReference type="Proteomes" id="UP000061809"/>
    </source>
</evidence>
<proteinExistence type="predicted"/>
<dbReference type="KEGG" id="bcel:BcellWH2_03388"/>
<dbReference type="AlphaFoldDB" id="A0A0P0GTI7"/>
<dbReference type="STRING" id="246787.BcellWH2_03388"/>
<reference evidence="6 8" key="2">
    <citation type="submission" date="2018-08" db="EMBL/GenBank/DDBJ databases">
        <title>A genome reference for cultivated species of the human gut microbiota.</title>
        <authorList>
            <person name="Zou Y."/>
            <person name="Xue W."/>
            <person name="Luo G."/>
        </authorList>
    </citation>
    <scope>NUCLEOTIDE SEQUENCE [LARGE SCALE GENOMIC DNA]</scope>
    <source>
        <strain evidence="6 8">AF22-3AC</strain>
    </source>
</reference>
<dbReference type="PATRIC" id="fig|246787.4.peg.3507"/>
<dbReference type="EMBL" id="VVYV01000003">
    <property type="protein sequence ID" value="KAA5423072.1"/>
    <property type="molecule type" value="Genomic_DNA"/>
</dbReference>
<keyword evidence="2" id="KW-0812">Transmembrane</keyword>
<dbReference type="EMBL" id="VVYW01000008">
    <property type="protein sequence ID" value="KAA5408964.1"/>
    <property type="molecule type" value="Genomic_DNA"/>
</dbReference>
<dbReference type="Proteomes" id="UP000325055">
    <property type="component" value="Unassembled WGS sequence"/>
</dbReference>
<protein>
    <submittedName>
        <fullName evidence="3">Uncharacterized protein</fullName>
    </submittedName>
</protein>
<evidence type="ECO:0000313" key="6">
    <source>
        <dbReference type="EMBL" id="RGS37397.1"/>
    </source>
</evidence>
<reference evidence="3 7" key="1">
    <citation type="journal article" date="2015" name="Science">
        <title>Genetic determinants of in vivo fitness and diet responsiveness in multiple human gut Bacteroides.</title>
        <authorList>
            <person name="Wu M."/>
            <person name="McNulty N.P."/>
            <person name="Rodionov D.A."/>
            <person name="Khoroshkin M.S."/>
            <person name="Griffin N.W."/>
            <person name="Cheng J."/>
            <person name="Latreille P."/>
            <person name="Kerstetter R.A."/>
            <person name="Terrapon N."/>
            <person name="Henrissat B."/>
            <person name="Osterman A.L."/>
            <person name="Gordon J.I."/>
        </authorList>
    </citation>
    <scope>NUCLEOTIDE SEQUENCE [LARGE SCALE GENOMIC DNA]</scope>
    <source>
        <strain evidence="3 7">WH2</strain>
    </source>
</reference>
<dbReference type="Proteomes" id="UP000283341">
    <property type="component" value="Unassembled WGS sequence"/>
</dbReference>
<evidence type="ECO:0000313" key="3">
    <source>
        <dbReference type="EMBL" id="ALJ60621.1"/>
    </source>
</evidence>
<evidence type="ECO:0000256" key="1">
    <source>
        <dbReference type="SAM" id="MobiDB-lite"/>
    </source>
</evidence>
<feature type="transmembrane region" description="Helical" evidence="2">
    <location>
        <begin position="42"/>
        <end position="61"/>
    </location>
</feature>
<keyword evidence="2" id="KW-0472">Membrane</keyword>
<sequence>MKKRFFIISLFWVLAIAAFGAIVMLLWNFVVPGVLGLATINFWQALALFVLARIFFGGFPGRGAFPARRGMPGGKEGNPFRAKWEKMSPEERKDFINKRKKFGFGGPFGRDGFFNERNFDRNNGSETPKENE</sequence>
<dbReference type="EMBL" id="CP012801">
    <property type="protein sequence ID" value="ALJ60621.1"/>
    <property type="molecule type" value="Genomic_DNA"/>
</dbReference>
<dbReference type="GeneID" id="66305312"/>
<dbReference type="RefSeq" id="WP_007212040.1">
    <property type="nucleotide sequence ID" value="NZ_CABMLT010000018.1"/>
</dbReference>
<evidence type="ECO:0000313" key="10">
    <source>
        <dbReference type="Proteomes" id="UP000448877"/>
    </source>
</evidence>
<evidence type="ECO:0000313" key="8">
    <source>
        <dbReference type="Proteomes" id="UP000283341"/>
    </source>
</evidence>
<organism evidence="3 7">
    <name type="scientific">Bacteroides cellulosilyticus</name>
    <dbReference type="NCBI Taxonomy" id="246787"/>
    <lineage>
        <taxon>Bacteria</taxon>
        <taxon>Pseudomonadati</taxon>
        <taxon>Bacteroidota</taxon>
        <taxon>Bacteroidia</taxon>
        <taxon>Bacteroidales</taxon>
        <taxon>Bacteroidaceae</taxon>
        <taxon>Bacteroides</taxon>
    </lineage>
</organism>
<keyword evidence="2" id="KW-1133">Transmembrane helix</keyword>
<feature type="region of interest" description="Disordered" evidence="1">
    <location>
        <begin position="107"/>
        <end position="132"/>
    </location>
</feature>
<dbReference type="Proteomes" id="UP000061809">
    <property type="component" value="Chromosome"/>
</dbReference>
<evidence type="ECO:0000313" key="9">
    <source>
        <dbReference type="Proteomes" id="UP000325055"/>
    </source>
</evidence>
<dbReference type="EMBL" id="QRVJ01000006">
    <property type="protein sequence ID" value="RGS37397.1"/>
    <property type="molecule type" value="Genomic_DNA"/>
</dbReference>
<gene>
    <name evidence="3" type="ORF">BcellWH2_03388</name>
    <name evidence="6" type="ORF">DWX97_09675</name>
    <name evidence="5" type="ORF">F2Y81_03085</name>
    <name evidence="4" type="ORF">F2Y86_11015</name>
</gene>
<evidence type="ECO:0000313" key="5">
    <source>
        <dbReference type="EMBL" id="KAA5423072.1"/>
    </source>
</evidence>
<dbReference type="Proteomes" id="UP000448877">
    <property type="component" value="Unassembled WGS sequence"/>
</dbReference>
<name>A0A0P0GTI7_9BACE</name>
<evidence type="ECO:0000313" key="4">
    <source>
        <dbReference type="EMBL" id="KAA5408964.1"/>
    </source>
</evidence>
<evidence type="ECO:0000256" key="2">
    <source>
        <dbReference type="SAM" id="Phobius"/>
    </source>
</evidence>
<dbReference type="eggNOG" id="ENOG50330EP">
    <property type="taxonomic scope" value="Bacteria"/>
</dbReference>